<comment type="caution">
    <text evidence="3">The sequence shown here is derived from an EMBL/GenBank/DDBJ whole genome shotgun (WGS) entry which is preliminary data.</text>
</comment>
<feature type="chain" id="PRO_5016993780" evidence="2">
    <location>
        <begin position="20"/>
        <end position="132"/>
    </location>
</feature>
<dbReference type="InterPro" id="IPR052928">
    <property type="entry name" value="Desiccation-related_membrane"/>
</dbReference>
<keyword evidence="4" id="KW-1185">Reference proteome</keyword>
<evidence type="ECO:0000256" key="2">
    <source>
        <dbReference type="SAM" id="SignalP"/>
    </source>
</evidence>
<dbReference type="OrthoDB" id="2989636at2"/>
<gene>
    <name evidence="3" type="ORF">D0469_18695</name>
</gene>
<evidence type="ECO:0000313" key="4">
    <source>
        <dbReference type="Proteomes" id="UP000264541"/>
    </source>
</evidence>
<dbReference type="EMBL" id="QVTE01000056">
    <property type="protein sequence ID" value="RFU64401.1"/>
    <property type="molecule type" value="Genomic_DNA"/>
</dbReference>
<feature type="region of interest" description="Disordered" evidence="1">
    <location>
        <begin position="113"/>
        <end position="132"/>
    </location>
</feature>
<keyword evidence="2" id="KW-0732">Signal</keyword>
<dbReference type="PANTHER" id="PTHR35792:SF3">
    <property type="entry name" value="IG HYPOTHETICAL 17707"/>
    <property type="match status" value="1"/>
</dbReference>
<feature type="signal peptide" evidence="2">
    <location>
        <begin position="1"/>
        <end position="19"/>
    </location>
</feature>
<reference evidence="3 4" key="1">
    <citation type="submission" date="2018-08" db="EMBL/GenBank/DDBJ databases">
        <title>Bacillus chawlae sp. nov., Bacillus glennii sp. nov., and Bacillus saganii sp. nov. Isolated from the Vehicle Assembly Building at Kennedy Space Center where the Viking Spacecraft were Assembled.</title>
        <authorList>
            <person name="Seuylemezian A."/>
            <person name="Vaishampayan P."/>
        </authorList>
    </citation>
    <scope>NUCLEOTIDE SEQUENCE [LARGE SCALE GENOMIC DNA]</scope>
    <source>
        <strain evidence="3 4">V47-23a</strain>
    </source>
</reference>
<dbReference type="Proteomes" id="UP000264541">
    <property type="component" value="Unassembled WGS sequence"/>
</dbReference>
<name>A0A372LET6_9BACI</name>
<sequence>MKAKSLLFGFVAGTLVAGAAVLLSAPSSGRDLRDRIKINKDEAVDILAEIKARATELKDDTVYATKVSKETINQFLSEVKARIEYWKLEIEPHKNELSSQIQEIESAVGELEGIVGSSPTPKKMANKDPENQ</sequence>
<evidence type="ECO:0000256" key="1">
    <source>
        <dbReference type="SAM" id="MobiDB-lite"/>
    </source>
</evidence>
<protein>
    <submittedName>
        <fullName evidence="3">YtxH domain-containing protein</fullName>
    </submittedName>
</protein>
<dbReference type="RefSeq" id="WP_117328251.1">
    <property type="nucleotide sequence ID" value="NZ_QVTE01000056.1"/>
</dbReference>
<dbReference type="AlphaFoldDB" id="A0A372LET6"/>
<evidence type="ECO:0000313" key="3">
    <source>
        <dbReference type="EMBL" id="RFU64401.1"/>
    </source>
</evidence>
<accession>A0A372LET6</accession>
<dbReference type="PANTHER" id="PTHR35792">
    <property type="entry name" value="GENERAL STRESS PROTEIN"/>
    <property type="match status" value="1"/>
</dbReference>
<proteinExistence type="predicted"/>
<organism evidence="3 4">
    <name type="scientific">Peribacillus saganii</name>
    <dbReference type="NCBI Taxonomy" id="2303992"/>
    <lineage>
        <taxon>Bacteria</taxon>
        <taxon>Bacillati</taxon>
        <taxon>Bacillota</taxon>
        <taxon>Bacilli</taxon>
        <taxon>Bacillales</taxon>
        <taxon>Bacillaceae</taxon>
        <taxon>Peribacillus</taxon>
    </lineage>
</organism>